<dbReference type="eggNOG" id="arCOG01241">
    <property type="taxonomic scope" value="Archaea"/>
</dbReference>
<name>M1XKF9_NATM8</name>
<dbReference type="HOGENOM" id="CLU_688147_0_0_2"/>
<keyword evidence="5" id="KW-1185">Reference proteome</keyword>
<dbReference type="SUPFAM" id="SSF56349">
    <property type="entry name" value="DNA breaking-rejoining enzymes"/>
    <property type="match status" value="1"/>
</dbReference>
<dbReference type="KEGG" id="nmo:Nmlp_1621"/>
<accession>M1XKF9</accession>
<sequence length="400" mass="45887">MTTIMSKNTKLTEFTTESSRQSTEVPTSDQDTNSESVEDNNSSEKETTDSEICECYDEIYEKYQETLEELGITPPKCGHCIEYLCESCINNLLAEGSVKNYNSSLRFLVDYLHDEGMCVEDAGFAEIRRYFEYRAGMERSKSCLQNDKNAVVGAIGRLEEEEDEFLKLTWKIRQNIDPNRYAVDSGFDREWLETEEIEKLLTELDDFRDQLMLLCSVELGPREEALCLIKTSDINLKEETIELRNTKIGGTYVMPLTEKLVSLLEHWISDVRSSYVQNGDHEYLFPSRDGGGLSGSTYRDTVRKAAEDAGIQEEIAKIPMPERQQKAMGIDKDYRSKQRVDIHTLRHTFSRLLKKNDVSKSARSYALDHARDETDGYGKVTEAHIREIRNKFNGVDISNI</sequence>
<dbReference type="GO" id="GO:0003677">
    <property type="term" value="F:DNA binding"/>
    <property type="evidence" value="ECO:0007669"/>
    <property type="project" value="InterPro"/>
</dbReference>
<dbReference type="GO" id="GO:0006310">
    <property type="term" value="P:DNA recombination"/>
    <property type="evidence" value="ECO:0007669"/>
    <property type="project" value="UniProtKB-KW"/>
</dbReference>
<dbReference type="InterPro" id="IPR002104">
    <property type="entry name" value="Integrase_catalytic"/>
</dbReference>
<evidence type="ECO:0000313" key="5">
    <source>
        <dbReference type="Proteomes" id="UP000011867"/>
    </source>
</evidence>
<dbReference type="EMBL" id="HF582854">
    <property type="protein sequence ID" value="CCQ35820.1"/>
    <property type="molecule type" value="Genomic_DNA"/>
</dbReference>
<dbReference type="Pfam" id="PF00589">
    <property type="entry name" value="Phage_integrase"/>
    <property type="match status" value="1"/>
</dbReference>
<dbReference type="GO" id="GO:0015074">
    <property type="term" value="P:DNA integration"/>
    <property type="evidence" value="ECO:0007669"/>
    <property type="project" value="InterPro"/>
</dbReference>
<dbReference type="CDD" id="cd00397">
    <property type="entry name" value="DNA_BRE_C"/>
    <property type="match status" value="1"/>
</dbReference>
<dbReference type="AlphaFoldDB" id="M1XKF9"/>
<keyword evidence="1" id="KW-0233">DNA recombination</keyword>
<evidence type="ECO:0000259" key="3">
    <source>
        <dbReference type="PROSITE" id="PS51898"/>
    </source>
</evidence>
<dbReference type="Proteomes" id="UP000011867">
    <property type="component" value="Chromosome"/>
</dbReference>
<feature type="region of interest" description="Disordered" evidence="2">
    <location>
        <begin position="1"/>
        <end position="49"/>
    </location>
</feature>
<evidence type="ECO:0000313" key="4">
    <source>
        <dbReference type="EMBL" id="CCQ35820.1"/>
    </source>
</evidence>
<dbReference type="InterPro" id="IPR011010">
    <property type="entry name" value="DNA_brk_join_enz"/>
</dbReference>
<gene>
    <name evidence="4" type="ordered locus">Nmlp_1621</name>
</gene>
<proteinExistence type="predicted"/>
<dbReference type="InterPro" id="IPR013762">
    <property type="entry name" value="Integrase-like_cat_sf"/>
</dbReference>
<dbReference type="Gene3D" id="1.10.443.10">
    <property type="entry name" value="Intergrase catalytic core"/>
    <property type="match status" value="1"/>
</dbReference>
<feature type="compositionally biased region" description="Polar residues" evidence="2">
    <location>
        <begin position="1"/>
        <end position="31"/>
    </location>
</feature>
<feature type="domain" description="Tyr recombinase" evidence="3">
    <location>
        <begin position="187"/>
        <end position="390"/>
    </location>
</feature>
<organism evidence="4 5">
    <name type="scientific">Natronomonas moolapensis (strain DSM 18674 / CECT 7526 / JCM 14361 / 8.8.11)</name>
    <dbReference type="NCBI Taxonomy" id="268739"/>
    <lineage>
        <taxon>Archaea</taxon>
        <taxon>Methanobacteriati</taxon>
        <taxon>Methanobacteriota</taxon>
        <taxon>Stenosarchaea group</taxon>
        <taxon>Halobacteria</taxon>
        <taxon>Halobacteriales</taxon>
        <taxon>Natronomonadaceae</taxon>
        <taxon>Natronomonas</taxon>
    </lineage>
</organism>
<evidence type="ECO:0000256" key="1">
    <source>
        <dbReference type="ARBA" id="ARBA00023172"/>
    </source>
</evidence>
<reference evidence="4 5" key="1">
    <citation type="journal article" date="2013" name="Genome Announc.">
        <title>Genome of the haloarchaeon Natronomonas moolapensis, a neutrophilic member of a previously haloalkaliphilic genus.</title>
        <authorList>
            <person name="Dyall-Smith M.L."/>
            <person name="Pfeiffer F."/>
            <person name="Oberwinkler T."/>
            <person name="Klee K."/>
            <person name="Rampp M."/>
            <person name="Palm P."/>
            <person name="Gross K."/>
            <person name="Schuster S.C."/>
            <person name="Oesterhelt D."/>
        </authorList>
    </citation>
    <scope>NUCLEOTIDE SEQUENCE [LARGE SCALE GENOMIC DNA]</scope>
    <source>
        <strain evidence="5">DSM 18674 / JCM 14361 / 8.8.11</strain>
    </source>
</reference>
<dbReference type="PROSITE" id="PS51898">
    <property type="entry name" value="TYR_RECOMBINASE"/>
    <property type="match status" value="1"/>
</dbReference>
<protein>
    <submittedName>
        <fullName evidence="4">Integrase family protein</fullName>
    </submittedName>
</protein>
<evidence type="ECO:0000256" key="2">
    <source>
        <dbReference type="SAM" id="MobiDB-lite"/>
    </source>
</evidence>